<keyword evidence="2" id="KW-1133">Transmembrane helix</keyword>
<keyword evidence="2" id="KW-0812">Transmembrane</keyword>
<dbReference type="RefSeq" id="WP_252436693.1">
    <property type="nucleotide sequence ID" value="NZ_JAGSOV010000016.1"/>
</dbReference>
<name>A0ABT0ZW24_9PSEU</name>
<proteinExistence type="predicted"/>
<evidence type="ECO:0000256" key="2">
    <source>
        <dbReference type="SAM" id="Phobius"/>
    </source>
</evidence>
<dbReference type="NCBIfam" id="TIGR03919">
    <property type="entry name" value="T7SS_EccB"/>
    <property type="match status" value="1"/>
</dbReference>
<evidence type="ECO:0000256" key="1">
    <source>
        <dbReference type="SAM" id="MobiDB-lite"/>
    </source>
</evidence>
<dbReference type="PANTHER" id="PTHR40765:SF2">
    <property type="entry name" value="ESX-2 SECRETION SYSTEM ATPASE ECCB2"/>
    <property type="match status" value="1"/>
</dbReference>
<comment type="caution">
    <text evidence="3">The sequence shown here is derived from an EMBL/GenBank/DDBJ whole genome shotgun (WGS) entry which is preliminary data.</text>
</comment>
<reference evidence="3" key="1">
    <citation type="submission" date="2021-04" db="EMBL/GenBank/DDBJ databases">
        <title>Pseudonocardia sp. nov., isolated from sandy soil of mangrove forest.</title>
        <authorList>
            <person name="Zan Z."/>
            <person name="Huang R."/>
            <person name="Liu W."/>
        </authorList>
    </citation>
    <scope>NUCLEOTIDE SEQUENCE</scope>
    <source>
        <strain evidence="3">S2-4</strain>
    </source>
</reference>
<feature type="region of interest" description="Disordered" evidence="1">
    <location>
        <begin position="390"/>
        <end position="440"/>
    </location>
</feature>
<evidence type="ECO:0000313" key="3">
    <source>
        <dbReference type="EMBL" id="MCO1654937.1"/>
    </source>
</evidence>
<keyword evidence="2" id="KW-0472">Membrane</keyword>
<dbReference type="Proteomes" id="UP001165283">
    <property type="component" value="Unassembled WGS sequence"/>
</dbReference>
<accession>A0ABT0ZW24</accession>
<dbReference type="InterPro" id="IPR042485">
    <property type="entry name" value="T7SS_EccB_R3"/>
</dbReference>
<dbReference type="PANTHER" id="PTHR40765">
    <property type="entry name" value="ESX-2 SECRETION SYSTEM ATPASE ECCB2"/>
    <property type="match status" value="1"/>
</dbReference>
<sequence>MPRPTAVRAPATRDQADAYRFGLRRLEAALVRGDAVLLHEQIRSQRRAAVAGVALGLLGLCAAALYAVIAPQPDWRRQAVVSVTGAQTLYAVDTGGAGRLVPVEDLAAARLVLAALGRPDAATAGAQELPERALKGVDRTAAAPVAGADGARPDATIAPSWAVCDVITADGTAVGTTVIGGAAPVGPPDPGRAVLLGGADDDTWLVTGGRRFRVDVGDGGLLAAYGLAREVPRPVNPALLEMLPEGPELRTPVVPDRGDPAPDGLPGRVGDVLVTAGEDGAEYYVVLSDGVQRVPEVAADLLRVASGARAAREVDARVPADARPRRALDVADWPAARPRLDDPATAPVTCWTWTPAGERTGEVWTGTALPLPAGAEPVALVQADGPGDRVDAVWTGAGGAVRTDDDPVPDERSGGSTEDGAPERDDEPDSIARDPALNRIDPVDAGGQVLLVGPNGVVHRVADEATAAALGVGAVEPAPGAVLDLLPLGAPLDLADAMVAVQTLR</sequence>
<feature type="transmembrane region" description="Helical" evidence="2">
    <location>
        <begin position="48"/>
        <end position="69"/>
    </location>
</feature>
<evidence type="ECO:0000313" key="4">
    <source>
        <dbReference type="Proteomes" id="UP001165283"/>
    </source>
</evidence>
<dbReference type="EMBL" id="JAGSOV010000016">
    <property type="protein sequence ID" value="MCO1654937.1"/>
    <property type="molecule type" value="Genomic_DNA"/>
</dbReference>
<dbReference type="InterPro" id="IPR007795">
    <property type="entry name" value="T7SS_EccB"/>
</dbReference>
<dbReference type="Pfam" id="PF05108">
    <property type="entry name" value="T7SS_ESX1_EccB"/>
    <property type="match status" value="2"/>
</dbReference>
<gene>
    <name evidence="3" type="primary">eccB</name>
    <name evidence="3" type="ORF">KDL28_07680</name>
</gene>
<keyword evidence="4" id="KW-1185">Reference proteome</keyword>
<feature type="compositionally biased region" description="Basic and acidic residues" evidence="1">
    <location>
        <begin position="402"/>
        <end position="413"/>
    </location>
</feature>
<dbReference type="Gene3D" id="2.40.50.910">
    <property type="entry name" value="Type VII secretion system EccB, repeat 3 domain"/>
    <property type="match status" value="1"/>
</dbReference>
<protein>
    <submittedName>
        <fullName evidence="3">Type VII secretion protein EccB</fullName>
    </submittedName>
</protein>
<organism evidence="3 4">
    <name type="scientific">Pseudonocardia humida</name>
    <dbReference type="NCBI Taxonomy" id="2800819"/>
    <lineage>
        <taxon>Bacteria</taxon>
        <taxon>Bacillati</taxon>
        <taxon>Actinomycetota</taxon>
        <taxon>Actinomycetes</taxon>
        <taxon>Pseudonocardiales</taxon>
        <taxon>Pseudonocardiaceae</taxon>
        <taxon>Pseudonocardia</taxon>
    </lineage>
</organism>